<evidence type="ECO:0000313" key="2">
    <source>
        <dbReference type="EMBL" id="TDN85421.1"/>
    </source>
</evidence>
<feature type="transmembrane region" description="Helical" evidence="1">
    <location>
        <begin position="12"/>
        <end position="35"/>
    </location>
</feature>
<name>A0A4R6FUD3_9SPHN</name>
<evidence type="ECO:0000256" key="1">
    <source>
        <dbReference type="SAM" id="Phobius"/>
    </source>
</evidence>
<feature type="transmembrane region" description="Helical" evidence="1">
    <location>
        <begin position="132"/>
        <end position="150"/>
    </location>
</feature>
<gene>
    <name evidence="2" type="ORF">EV664_102127</name>
</gene>
<dbReference type="Proteomes" id="UP000295493">
    <property type="component" value="Unassembled WGS sequence"/>
</dbReference>
<dbReference type="PROSITE" id="PS51257">
    <property type="entry name" value="PROKAR_LIPOPROTEIN"/>
    <property type="match status" value="1"/>
</dbReference>
<reference evidence="2 3" key="1">
    <citation type="submission" date="2019-03" db="EMBL/GenBank/DDBJ databases">
        <title>Genomic Encyclopedia of Type Strains, Phase IV (KMG-IV): sequencing the most valuable type-strain genomes for metagenomic binning, comparative biology and taxonomic classification.</title>
        <authorList>
            <person name="Goeker M."/>
        </authorList>
    </citation>
    <scope>NUCLEOTIDE SEQUENCE [LARGE SCALE GENOMIC DNA]</scope>
    <source>
        <strain evidence="2 3">DSM 25059</strain>
    </source>
</reference>
<organism evidence="2 3">
    <name type="scientific">Stakelama pacifica</name>
    <dbReference type="NCBI Taxonomy" id="517720"/>
    <lineage>
        <taxon>Bacteria</taxon>
        <taxon>Pseudomonadati</taxon>
        <taxon>Pseudomonadota</taxon>
        <taxon>Alphaproteobacteria</taxon>
        <taxon>Sphingomonadales</taxon>
        <taxon>Sphingomonadaceae</taxon>
        <taxon>Stakelama</taxon>
    </lineage>
</organism>
<dbReference type="EMBL" id="SNWD01000002">
    <property type="protein sequence ID" value="TDN85421.1"/>
    <property type="molecule type" value="Genomic_DNA"/>
</dbReference>
<keyword evidence="1" id="KW-0812">Transmembrane</keyword>
<proteinExistence type="predicted"/>
<dbReference type="AlphaFoldDB" id="A0A4R6FUD3"/>
<dbReference type="RefSeq" id="WP_133494369.1">
    <property type="nucleotide sequence ID" value="NZ_BMLU01000002.1"/>
</dbReference>
<sequence>MNRVAAPPIPIDSLIFGYGPMLPFIAAALACWAMPAPWPSIAVWLMTIWGAMILTFVGGVRRGFGFGYRGACTGVEIATMLVYFITAGLALLLPWPALSVFLLAAGFALAAILDTRAALKGNAPAHFAALRIPQFGIATVSLLIAGLSLYSR</sequence>
<accession>A0A4R6FUD3</accession>
<keyword evidence="3" id="KW-1185">Reference proteome</keyword>
<keyword evidence="1" id="KW-1133">Transmembrane helix</keyword>
<feature type="transmembrane region" description="Helical" evidence="1">
    <location>
        <begin position="81"/>
        <end position="112"/>
    </location>
</feature>
<dbReference type="Pfam" id="PF11911">
    <property type="entry name" value="DUF3429"/>
    <property type="match status" value="1"/>
</dbReference>
<dbReference type="OrthoDB" id="7273031at2"/>
<comment type="caution">
    <text evidence="2">The sequence shown here is derived from an EMBL/GenBank/DDBJ whole genome shotgun (WGS) entry which is preliminary data.</text>
</comment>
<feature type="transmembrane region" description="Helical" evidence="1">
    <location>
        <begin position="41"/>
        <end position="60"/>
    </location>
</feature>
<evidence type="ECO:0000313" key="3">
    <source>
        <dbReference type="Proteomes" id="UP000295493"/>
    </source>
</evidence>
<protein>
    <submittedName>
        <fullName evidence="2">Uncharacterized protein DUF3429</fullName>
    </submittedName>
</protein>
<keyword evidence="1" id="KW-0472">Membrane</keyword>
<dbReference type="InterPro" id="IPR021836">
    <property type="entry name" value="DUF3429"/>
</dbReference>